<sequence>MTSHVCEYTCGSGNYLCINFTLGSGMAALKPSTDHYSLLKYARYVNSAADNGAKPQYSRQNETMEWKYYEATDENPLTLTLTESQQFVISYGNKIMESHYLVGSYTWLRGVCKGDSMMILCKIQNESRKFRLKFSGTELCSGTQQCASCTATLRKYFPLKAEGDLEAVMAFEECIAKEDMDQARSLVGEVSVADMAKALSGEMFASLPLSYHHSNMPQEELSTVLRLCLSDSSFPAFVGQVEAELKNIVQNNKHS</sequence>
<proteinExistence type="predicted"/>
<dbReference type="OrthoDB" id="6479200at2759"/>
<dbReference type="GeneID" id="106158129"/>
<keyword evidence="1" id="KW-1185">Reference proteome</keyword>
<dbReference type="STRING" id="7574.A0A1S3HWN6"/>
<dbReference type="Pfam" id="PF15165">
    <property type="entry name" value="REC114-like"/>
    <property type="match status" value="2"/>
</dbReference>
<protein>
    <submittedName>
        <fullName evidence="2">Meiotic recombination protein REC114</fullName>
    </submittedName>
</protein>
<reference evidence="2" key="1">
    <citation type="submission" date="2025-08" db="UniProtKB">
        <authorList>
            <consortium name="RefSeq"/>
        </authorList>
    </citation>
    <scope>IDENTIFICATION</scope>
    <source>
        <tissue evidence="2">Gonads</tissue>
    </source>
</reference>
<dbReference type="Proteomes" id="UP000085678">
    <property type="component" value="Unplaced"/>
</dbReference>
<dbReference type="AlphaFoldDB" id="A0A1S3HWN6"/>
<evidence type="ECO:0000313" key="2">
    <source>
        <dbReference type="RefSeq" id="XP_013389474.1"/>
    </source>
</evidence>
<dbReference type="PANTHER" id="PTHR34921">
    <property type="entry name" value="MEIOTIC RECOMBINATION PROTEIN REC114"/>
    <property type="match status" value="1"/>
</dbReference>
<dbReference type="RefSeq" id="XP_013389474.1">
    <property type="nucleotide sequence ID" value="XM_013534020.1"/>
</dbReference>
<accession>A0A1S3HWN6</accession>
<dbReference type="KEGG" id="lak:106158129"/>
<evidence type="ECO:0000313" key="1">
    <source>
        <dbReference type="Proteomes" id="UP000085678"/>
    </source>
</evidence>
<gene>
    <name evidence="2" type="primary">LOC106158129</name>
</gene>
<dbReference type="PANTHER" id="PTHR34921:SF1">
    <property type="entry name" value="MEIOTIC RECOMBINATION PROTEIN REC114"/>
    <property type="match status" value="1"/>
</dbReference>
<dbReference type="InterPro" id="IPR029168">
    <property type="entry name" value="REC114L"/>
</dbReference>
<dbReference type="InParanoid" id="A0A1S3HWN6"/>
<organism evidence="1 2">
    <name type="scientific">Lingula anatina</name>
    <name type="common">Brachiopod</name>
    <name type="synonym">Lingula unguis</name>
    <dbReference type="NCBI Taxonomy" id="7574"/>
    <lineage>
        <taxon>Eukaryota</taxon>
        <taxon>Metazoa</taxon>
        <taxon>Spiralia</taxon>
        <taxon>Lophotrochozoa</taxon>
        <taxon>Brachiopoda</taxon>
        <taxon>Linguliformea</taxon>
        <taxon>Lingulata</taxon>
        <taxon>Lingulida</taxon>
        <taxon>Linguloidea</taxon>
        <taxon>Lingulidae</taxon>
        <taxon>Lingula</taxon>
    </lineage>
</organism>
<name>A0A1S3HWN6_LINAN</name>